<proteinExistence type="predicted"/>
<keyword evidence="1" id="KW-0472">Membrane</keyword>
<dbReference type="PANTHER" id="PTHR34473:SF2">
    <property type="entry name" value="UPF0699 TRANSMEMBRANE PROTEIN YDBT"/>
    <property type="match status" value="1"/>
</dbReference>
<evidence type="ECO:0000259" key="2">
    <source>
        <dbReference type="Pfam" id="PF03703"/>
    </source>
</evidence>
<reference evidence="3" key="1">
    <citation type="submission" date="2016-08" db="EMBL/GenBank/DDBJ databases">
        <title>Complete Genome Seqeunce of Paenibacillus sp. BIHB 4019 from tea rhizoplane.</title>
        <authorList>
            <person name="Thakur R."/>
            <person name="Swarnkar M.K."/>
            <person name="Gulati A."/>
        </authorList>
    </citation>
    <scope>NUCLEOTIDE SEQUENCE [LARGE SCALE GENOMIC DNA]</scope>
    <source>
        <strain evidence="3">BIHB4019</strain>
    </source>
</reference>
<evidence type="ECO:0000256" key="1">
    <source>
        <dbReference type="SAM" id="Phobius"/>
    </source>
</evidence>
<dbReference type="Pfam" id="PF03703">
    <property type="entry name" value="bPH_2"/>
    <property type="match status" value="1"/>
</dbReference>
<keyword evidence="1" id="KW-1133">Transmembrane helix</keyword>
<dbReference type="InterPro" id="IPR005182">
    <property type="entry name" value="YdbS-like_PH"/>
</dbReference>
<dbReference type="PANTHER" id="PTHR34473">
    <property type="entry name" value="UPF0699 TRANSMEMBRANE PROTEIN YDBS"/>
    <property type="match status" value="1"/>
</dbReference>
<accession>A0A1B2DIU6</accession>
<organism evidence="3">
    <name type="scientific">Paenibacillus sp. BIHB 4019</name>
    <dbReference type="NCBI Taxonomy" id="1870819"/>
    <lineage>
        <taxon>Bacteria</taxon>
        <taxon>Bacillati</taxon>
        <taxon>Bacillota</taxon>
        <taxon>Bacilli</taxon>
        <taxon>Bacillales</taxon>
        <taxon>Paenibacillaceae</taxon>
        <taxon>Paenibacillus</taxon>
    </lineage>
</organism>
<sequence>MNRALTQRVDKDYVKLIRIEAAIAAAIGFLIVFGYGILALSKEWTLIPLWIGLGAVAVYSVLDIWVVPSIRYRRFQYELFAEELELQYGLIIIKNVLVPMVRVQHVELESGPLMRKFKLASVAVVTAATIHRIKGLKLEKAEELKRKIGQLAKVDDQHE</sequence>
<protein>
    <recommendedName>
        <fullName evidence="2">YdbS-like PH domain-containing protein</fullName>
    </recommendedName>
</protein>
<dbReference type="AlphaFoldDB" id="A0A1B2DIU6"/>
<name>A0A1B2DIU6_9BACL</name>
<dbReference type="EMBL" id="CP016808">
    <property type="protein sequence ID" value="ANY67660.1"/>
    <property type="molecule type" value="Genomic_DNA"/>
</dbReference>
<feature type="transmembrane region" description="Helical" evidence="1">
    <location>
        <begin position="21"/>
        <end position="41"/>
    </location>
</feature>
<evidence type="ECO:0000313" key="3">
    <source>
        <dbReference type="EMBL" id="ANY67660.1"/>
    </source>
</evidence>
<feature type="transmembrane region" description="Helical" evidence="1">
    <location>
        <begin position="47"/>
        <end position="67"/>
    </location>
</feature>
<dbReference type="RefSeq" id="WP_099518842.1">
    <property type="nucleotide sequence ID" value="NZ_CP016808.1"/>
</dbReference>
<gene>
    <name evidence="3" type="ORF">BBD42_15100</name>
</gene>
<feature type="domain" description="YdbS-like PH" evidence="2">
    <location>
        <begin position="72"/>
        <end position="148"/>
    </location>
</feature>
<keyword evidence="1" id="KW-0812">Transmembrane</keyword>